<evidence type="ECO:0000256" key="4">
    <source>
        <dbReference type="ARBA" id="ARBA00022679"/>
    </source>
</evidence>
<evidence type="ECO:0000313" key="8">
    <source>
        <dbReference type="Proteomes" id="UP000199409"/>
    </source>
</evidence>
<dbReference type="InterPro" id="IPR026024">
    <property type="entry name" value="Chemotaxis_MeTrfase_CheR"/>
</dbReference>
<dbReference type="PANTHER" id="PTHR24422">
    <property type="entry name" value="CHEMOTAXIS PROTEIN METHYLTRANSFERASE"/>
    <property type="match status" value="1"/>
</dbReference>
<dbReference type="Pfam" id="PF03705">
    <property type="entry name" value="CheR_N"/>
    <property type="match status" value="1"/>
</dbReference>
<protein>
    <recommendedName>
        <fullName evidence="2">protein-glutamate O-methyltransferase</fullName>
        <ecNumber evidence="2">2.1.1.80</ecNumber>
    </recommendedName>
</protein>
<sequence length="289" mass="33821">MTLSTGQQHQNNSLMAISDLEFTRLRDLIYQRFGINLTEQKRSLLVGRLQKLMRRLNLPSFSAYFEYLDQDKTEAGLSELVDLISTNHTYFNREKDHFDYFSETALPAVIERLKKQHRKDLRIWCAGCSSGEEPYTLLMLMMEYLGADYSSWDAGILATDISDRALTVARRGTYAMDRVMQLPEQLRRKYFIPAGQGEMAVCDKVKKEATFRRFNLMNTTFPFKKPFQMIFCRNVMIYFDQPTREALVSRYHQHTEPGGYLFIGHSETLGRTQTRYNYLKPALYQKGEL</sequence>
<dbReference type="InterPro" id="IPR022641">
    <property type="entry name" value="CheR_N"/>
</dbReference>
<dbReference type="Gene3D" id="3.40.50.150">
    <property type="entry name" value="Vaccinia Virus protein VP39"/>
    <property type="match status" value="1"/>
</dbReference>
<dbReference type="AlphaFoldDB" id="A0A1H4CPK4"/>
<dbReference type="Proteomes" id="UP000199409">
    <property type="component" value="Unassembled WGS sequence"/>
</dbReference>
<dbReference type="STRING" id="37625.SAMN05660420_02653"/>
<evidence type="ECO:0000256" key="2">
    <source>
        <dbReference type="ARBA" id="ARBA00012534"/>
    </source>
</evidence>
<dbReference type="EC" id="2.1.1.80" evidence="2"/>
<comment type="catalytic activity">
    <reaction evidence="1">
        <text>L-glutamyl-[protein] + S-adenosyl-L-methionine = [protein]-L-glutamate 5-O-methyl ester + S-adenosyl-L-homocysteine</text>
        <dbReference type="Rhea" id="RHEA:24452"/>
        <dbReference type="Rhea" id="RHEA-COMP:10208"/>
        <dbReference type="Rhea" id="RHEA-COMP:10311"/>
        <dbReference type="ChEBI" id="CHEBI:29973"/>
        <dbReference type="ChEBI" id="CHEBI:57856"/>
        <dbReference type="ChEBI" id="CHEBI:59789"/>
        <dbReference type="ChEBI" id="CHEBI:82795"/>
        <dbReference type="EC" id="2.1.1.80"/>
    </reaction>
</comment>
<evidence type="ECO:0000256" key="3">
    <source>
        <dbReference type="ARBA" id="ARBA00022603"/>
    </source>
</evidence>
<dbReference type="GO" id="GO:0008983">
    <property type="term" value="F:protein-glutamate O-methyltransferase activity"/>
    <property type="evidence" value="ECO:0007669"/>
    <property type="project" value="UniProtKB-EC"/>
</dbReference>
<dbReference type="RefSeq" id="WP_175498393.1">
    <property type="nucleotide sequence ID" value="NZ_FNQN01000008.1"/>
</dbReference>
<keyword evidence="8" id="KW-1185">Reference proteome</keyword>
<feature type="domain" description="CheR-type methyltransferase" evidence="6">
    <location>
        <begin position="10"/>
        <end position="289"/>
    </location>
</feature>
<dbReference type="SMART" id="SM00138">
    <property type="entry name" value="MeTrc"/>
    <property type="match status" value="1"/>
</dbReference>
<evidence type="ECO:0000259" key="6">
    <source>
        <dbReference type="PROSITE" id="PS50123"/>
    </source>
</evidence>
<gene>
    <name evidence="7" type="ORF">SAMN05660420_02653</name>
</gene>
<proteinExistence type="predicted"/>
<dbReference type="InterPro" id="IPR036804">
    <property type="entry name" value="CheR_N_sf"/>
</dbReference>
<dbReference type="PANTHER" id="PTHR24422:SF19">
    <property type="entry name" value="CHEMOTAXIS PROTEIN METHYLTRANSFERASE"/>
    <property type="match status" value="1"/>
</dbReference>
<dbReference type="SUPFAM" id="SSF53335">
    <property type="entry name" value="S-adenosyl-L-methionine-dependent methyltransferases"/>
    <property type="match status" value="1"/>
</dbReference>
<name>A0A1H4CPK4_9BACT</name>
<dbReference type="InterPro" id="IPR022642">
    <property type="entry name" value="CheR_C"/>
</dbReference>
<reference evidence="7 8" key="1">
    <citation type="submission" date="2016-10" db="EMBL/GenBank/DDBJ databases">
        <authorList>
            <person name="de Groot N.N."/>
        </authorList>
    </citation>
    <scope>NUCLEOTIDE SEQUENCE [LARGE SCALE GENOMIC DNA]</scope>
    <source>
        <strain evidence="7 8">DSM 7343</strain>
    </source>
</reference>
<dbReference type="InterPro" id="IPR000780">
    <property type="entry name" value="CheR_MeTrfase"/>
</dbReference>
<accession>A0A1H4CPK4</accession>
<evidence type="ECO:0000313" key="7">
    <source>
        <dbReference type="EMBL" id="SEA62263.1"/>
    </source>
</evidence>
<dbReference type="Gene3D" id="1.10.155.10">
    <property type="entry name" value="Chemotaxis receptor methyltransferase CheR, N-terminal domain"/>
    <property type="match status" value="1"/>
</dbReference>
<evidence type="ECO:0000256" key="5">
    <source>
        <dbReference type="ARBA" id="ARBA00022691"/>
    </source>
</evidence>
<dbReference type="PRINTS" id="PR00996">
    <property type="entry name" value="CHERMTFRASE"/>
</dbReference>
<dbReference type="SUPFAM" id="SSF47757">
    <property type="entry name" value="Chemotaxis receptor methyltransferase CheR, N-terminal domain"/>
    <property type="match status" value="1"/>
</dbReference>
<evidence type="ECO:0000256" key="1">
    <source>
        <dbReference type="ARBA" id="ARBA00001541"/>
    </source>
</evidence>
<keyword evidence="5" id="KW-0949">S-adenosyl-L-methionine</keyword>
<dbReference type="PIRSF" id="PIRSF000410">
    <property type="entry name" value="CheR"/>
    <property type="match status" value="1"/>
</dbReference>
<organism evidence="7 8">
    <name type="scientific">Desulfuromusa kysingii</name>
    <dbReference type="NCBI Taxonomy" id="37625"/>
    <lineage>
        <taxon>Bacteria</taxon>
        <taxon>Pseudomonadati</taxon>
        <taxon>Thermodesulfobacteriota</taxon>
        <taxon>Desulfuromonadia</taxon>
        <taxon>Desulfuromonadales</taxon>
        <taxon>Geopsychrobacteraceae</taxon>
        <taxon>Desulfuromusa</taxon>
    </lineage>
</organism>
<dbReference type="GO" id="GO:0032259">
    <property type="term" value="P:methylation"/>
    <property type="evidence" value="ECO:0007669"/>
    <property type="project" value="UniProtKB-KW"/>
</dbReference>
<dbReference type="InterPro" id="IPR029063">
    <property type="entry name" value="SAM-dependent_MTases_sf"/>
</dbReference>
<keyword evidence="3 7" id="KW-0489">Methyltransferase</keyword>
<dbReference type="Pfam" id="PF01739">
    <property type="entry name" value="CheR"/>
    <property type="match status" value="1"/>
</dbReference>
<dbReference type="EMBL" id="FNQN01000008">
    <property type="protein sequence ID" value="SEA62263.1"/>
    <property type="molecule type" value="Genomic_DNA"/>
</dbReference>
<dbReference type="InterPro" id="IPR050903">
    <property type="entry name" value="Bact_Chemotaxis_MeTrfase"/>
</dbReference>
<keyword evidence="4 7" id="KW-0808">Transferase</keyword>
<dbReference type="PROSITE" id="PS50123">
    <property type="entry name" value="CHER"/>
    <property type="match status" value="1"/>
</dbReference>